<dbReference type="AlphaFoldDB" id="A0A6A5VRP8"/>
<keyword evidence="3" id="KW-1185">Reference proteome</keyword>
<proteinExistence type="predicted"/>
<protein>
    <submittedName>
        <fullName evidence="2">Uncharacterized protein</fullName>
    </submittedName>
</protein>
<organism evidence="2 3">
    <name type="scientific">Bimuria novae-zelandiae CBS 107.79</name>
    <dbReference type="NCBI Taxonomy" id="1447943"/>
    <lineage>
        <taxon>Eukaryota</taxon>
        <taxon>Fungi</taxon>
        <taxon>Dikarya</taxon>
        <taxon>Ascomycota</taxon>
        <taxon>Pezizomycotina</taxon>
        <taxon>Dothideomycetes</taxon>
        <taxon>Pleosporomycetidae</taxon>
        <taxon>Pleosporales</taxon>
        <taxon>Massarineae</taxon>
        <taxon>Didymosphaeriaceae</taxon>
        <taxon>Bimuria</taxon>
    </lineage>
</organism>
<dbReference type="EMBL" id="ML976657">
    <property type="protein sequence ID" value="KAF1979931.1"/>
    <property type="molecule type" value="Genomic_DNA"/>
</dbReference>
<feature type="non-terminal residue" evidence="2">
    <location>
        <position position="63"/>
    </location>
</feature>
<sequence length="63" mass="7052">MLRMLGRPQRAHLLPQPNPHGAAATSSFQIDLNSANESQLSIYYPSRKSYNNIVCGWFCSLIS</sequence>
<reference evidence="2" key="1">
    <citation type="journal article" date="2020" name="Stud. Mycol.">
        <title>101 Dothideomycetes genomes: a test case for predicting lifestyles and emergence of pathogens.</title>
        <authorList>
            <person name="Haridas S."/>
            <person name="Albert R."/>
            <person name="Binder M."/>
            <person name="Bloem J."/>
            <person name="Labutti K."/>
            <person name="Salamov A."/>
            <person name="Andreopoulos B."/>
            <person name="Baker S."/>
            <person name="Barry K."/>
            <person name="Bills G."/>
            <person name="Bluhm B."/>
            <person name="Cannon C."/>
            <person name="Castanera R."/>
            <person name="Culley D."/>
            <person name="Daum C."/>
            <person name="Ezra D."/>
            <person name="Gonzalez J."/>
            <person name="Henrissat B."/>
            <person name="Kuo A."/>
            <person name="Liang C."/>
            <person name="Lipzen A."/>
            <person name="Lutzoni F."/>
            <person name="Magnuson J."/>
            <person name="Mondo S."/>
            <person name="Nolan M."/>
            <person name="Ohm R."/>
            <person name="Pangilinan J."/>
            <person name="Park H.-J."/>
            <person name="Ramirez L."/>
            <person name="Alfaro M."/>
            <person name="Sun H."/>
            <person name="Tritt A."/>
            <person name="Yoshinaga Y."/>
            <person name="Zwiers L.-H."/>
            <person name="Turgeon B."/>
            <person name="Goodwin S."/>
            <person name="Spatafora J."/>
            <person name="Crous P."/>
            <person name="Grigoriev I."/>
        </authorList>
    </citation>
    <scope>NUCLEOTIDE SEQUENCE</scope>
    <source>
        <strain evidence="2">CBS 107.79</strain>
    </source>
</reference>
<evidence type="ECO:0000256" key="1">
    <source>
        <dbReference type="SAM" id="MobiDB-lite"/>
    </source>
</evidence>
<feature type="region of interest" description="Disordered" evidence="1">
    <location>
        <begin position="1"/>
        <end position="24"/>
    </location>
</feature>
<evidence type="ECO:0000313" key="3">
    <source>
        <dbReference type="Proteomes" id="UP000800036"/>
    </source>
</evidence>
<name>A0A6A5VRP8_9PLEO</name>
<gene>
    <name evidence="2" type="ORF">BU23DRAFT_637581</name>
</gene>
<accession>A0A6A5VRP8</accession>
<dbReference type="Proteomes" id="UP000800036">
    <property type="component" value="Unassembled WGS sequence"/>
</dbReference>
<evidence type="ECO:0000313" key="2">
    <source>
        <dbReference type="EMBL" id="KAF1979931.1"/>
    </source>
</evidence>